<evidence type="ECO:0000313" key="4">
    <source>
        <dbReference type="Proteomes" id="UP001500880"/>
    </source>
</evidence>
<comment type="caution">
    <text evidence="3">The sequence shown here is derived from an EMBL/GenBank/DDBJ whole genome shotgun (WGS) entry which is preliminary data.</text>
</comment>
<dbReference type="InterPro" id="IPR020904">
    <property type="entry name" value="Sc_DH/Rdtase_CS"/>
</dbReference>
<dbReference type="PRINTS" id="PR00080">
    <property type="entry name" value="SDRFAMILY"/>
</dbReference>
<organism evidence="3 4">
    <name type="scientific">Salinibacillus aidingensis</name>
    <dbReference type="NCBI Taxonomy" id="237684"/>
    <lineage>
        <taxon>Bacteria</taxon>
        <taxon>Bacillati</taxon>
        <taxon>Bacillota</taxon>
        <taxon>Bacilli</taxon>
        <taxon>Bacillales</taxon>
        <taxon>Bacillaceae</taxon>
        <taxon>Salinibacillus</taxon>
    </lineage>
</organism>
<gene>
    <name evidence="3" type="ORF">GCM10008986_01700</name>
</gene>
<dbReference type="InterPro" id="IPR002347">
    <property type="entry name" value="SDR_fam"/>
</dbReference>
<dbReference type="NCBIfam" id="NF005559">
    <property type="entry name" value="PRK07231.1"/>
    <property type="match status" value="1"/>
</dbReference>
<dbReference type="RefSeq" id="WP_343836483.1">
    <property type="nucleotide sequence ID" value="NZ_BAAADO010000001.1"/>
</dbReference>
<keyword evidence="2" id="KW-0560">Oxidoreductase</keyword>
<evidence type="ECO:0000256" key="2">
    <source>
        <dbReference type="ARBA" id="ARBA00023002"/>
    </source>
</evidence>
<reference evidence="3 4" key="1">
    <citation type="journal article" date="2019" name="Int. J. Syst. Evol. Microbiol.">
        <title>The Global Catalogue of Microorganisms (GCM) 10K type strain sequencing project: providing services to taxonomists for standard genome sequencing and annotation.</title>
        <authorList>
            <consortium name="The Broad Institute Genomics Platform"/>
            <consortium name="The Broad Institute Genome Sequencing Center for Infectious Disease"/>
            <person name="Wu L."/>
            <person name="Ma J."/>
        </authorList>
    </citation>
    <scope>NUCLEOTIDE SEQUENCE [LARGE SCALE GENOMIC DNA]</scope>
    <source>
        <strain evidence="3 4">JCM 12389</strain>
    </source>
</reference>
<dbReference type="PRINTS" id="PR00081">
    <property type="entry name" value="GDHRDH"/>
</dbReference>
<accession>A0ABN1ANP0</accession>
<dbReference type="Proteomes" id="UP001500880">
    <property type="component" value="Unassembled WGS sequence"/>
</dbReference>
<proteinExistence type="inferred from homology"/>
<protein>
    <submittedName>
        <fullName evidence="3">SDR family oxidoreductase</fullName>
    </submittedName>
</protein>
<dbReference type="InterPro" id="IPR045000">
    <property type="entry name" value="TR"/>
</dbReference>
<dbReference type="Pfam" id="PF13561">
    <property type="entry name" value="adh_short_C2"/>
    <property type="match status" value="1"/>
</dbReference>
<dbReference type="Gene3D" id="3.40.50.720">
    <property type="entry name" value="NAD(P)-binding Rossmann-like Domain"/>
    <property type="match status" value="1"/>
</dbReference>
<evidence type="ECO:0000256" key="1">
    <source>
        <dbReference type="ARBA" id="ARBA00006484"/>
    </source>
</evidence>
<keyword evidence="4" id="KW-1185">Reference proteome</keyword>
<comment type="similarity">
    <text evidence="1">Belongs to the short-chain dehydrogenases/reductases (SDR) family.</text>
</comment>
<dbReference type="EMBL" id="BAAADO010000001">
    <property type="protein sequence ID" value="GAA0480762.1"/>
    <property type="molecule type" value="Genomic_DNA"/>
</dbReference>
<name>A0ABN1ANP0_9BACI</name>
<evidence type="ECO:0000313" key="3">
    <source>
        <dbReference type="EMBL" id="GAA0480762.1"/>
    </source>
</evidence>
<sequence>MERYLPSFDLNGKTAVVTGATKGIGKAISTAYAEAGAQVILVSRTQEDLDRLDNELKAQNLKVHTIAGDVQDYKQIIDKVETIMKDQPIDIWVNNAGMNIRSEAEEVSEEEWEQIVQTNMKSAFFLSQYAAKKMKGQGYGKIINMSSVGGHVALRTGVVYAMTKAALIQMSKTLAIEWGKYGIRVNAIGPWYFPTALTEKLLEDEEYVQDILDRTPLKRIGKLKEIAGTAVFLASEASDYMTGQTLFVDGGMTIYGF</sequence>
<dbReference type="PANTHER" id="PTHR42898">
    <property type="entry name" value="TROPINONE REDUCTASE"/>
    <property type="match status" value="1"/>
</dbReference>
<dbReference type="PROSITE" id="PS00061">
    <property type="entry name" value="ADH_SHORT"/>
    <property type="match status" value="1"/>
</dbReference>
<dbReference type="SUPFAM" id="SSF51735">
    <property type="entry name" value="NAD(P)-binding Rossmann-fold domains"/>
    <property type="match status" value="1"/>
</dbReference>
<dbReference type="InterPro" id="IPR036291">
    <property type="entry name" value="NAD(P)-bd_dom_sf"/>
</dbReference>
<dbReference type="PANTHER" id="PTHR42898:SF6">
    <property type="entry name" value="NADP-DEPENDENT MANNITOL DEHYDROGENASE"/>
    <property type="match status" value="1"/>
</dbReference>